<gene>
    <name evidence="3" type="ORF">BCV72DRAFT_250421</name>
</gene>
<dbReference type="VEuPathDB" id="FungiDB:BCV72DRAFT_250421"/>
<protein>
    <recommendedName>
        <fullName evidence="2">Zn(2)-C6 fungal-type domain-containing protein</fullName>
    </recommendedName>
</protein>
<sequence length="662" mass="74998">MSKKKFTEYQFIDVNDPERFKKIKVIRACDFCRKRKSKCDLAVPGAGMCSNCKKANINCVFSPSDIRSKRQLFTQDPLQRFYQHYLKQRPNLAVDKKGQCTFEKSVSSVYSHVTMTTSEDHISTQMESELFDAYFAFVHPFYPVLDRYETMQAIKRQPSNLPPALKSTILALALRFYLPSSTHAVAGSYYQHAITQFDHAVCLSNIQTLLLMYKYQEVVTPVGTPLSMSAISHLKTAKLMMDQLVADITVPWTFENELICRASWVWYINVAFSNLADTRFKDMLQFAIPPTRLPSLTETEQYDKTSLNIICNFLHLISLAIIYAQTICFISSHSSLFYNADCPEIAAFANQLEAWHKALPNHLFISLSVNPVPLYTTHDSNNAMINDQSKTEAFAAYLGLIRDSLELLIAVHTRPFTASKVALNLASRAYSLTLGDVHPANYSRLAAIQGSRLIVYGLTLALQVLQYDTQETTRIGPIESMAIDIFNTISVSSKLTVGIQSLKEEEIARKSLRDDDYAISDDTLYCDTGFPLPTQLPPLHSKPFYPTSTPSFERSLSSSSSSGISPVQEHHHSWTSYQWENGNYNVDQQDHFQHDSKTMLSQGTGAPLTPREEFITPTVVDDYLQPRQKDTSILVAPMPFDIINPSFELFPLKSCRHQQKYI</sequence>
<dbReference type="Gene3D" id="4.10.240.10">
    <property type="entry name" value="Zn(2)-C6 fungal-type DNA-binding domain"/>
    <property type="match status" value="1"/>
</dbReference>
<accession>A0A1X0R1B4</accession>
<dbReference type="InterPro" id="IPR050797">
    <property type="entry name" value="Carb_Metab_Trans_Reg"/>
</dbReference>
<dbReference type="GO" id="GO:0000981">
    <property type="term" value="F:DNA-binding transcription factor activity, RNA polymerase II-specific"/>
    <property type="evidence" value="ECO:0007669"/>
    <property type="project" value="InterPro"/>
</dbReference>
<reference evidence="3" key="1">
    <citation type="journal article" date="2016" name="Proc. Natl. Acad. Sci. U.S.A.">
        <title>Lipid metabolic changes in an early divergent fungus govern the establishment of a mutualistic symbiosis with endobacteria.</title>
        <authorList>
            <person name="Lastovetsky O.A."/>
            <person name="Gaspar M.L."/>
            <person name="Mondo S.J."/>
            <person name="LaButti K.M."/>
            <person name="Sandor L."/>
            <person name="Grigoriev I.V."/>
            <person name="Henry S.A."/>
            <person name="Pawlowska T.E."/>
        </authorList>
    </citation>
    <scope>NUCLEOTIDE SEQUENCE [LARGE SCALE GENOMIC DNA]</scope>
    <source>
        <strain evidence="3">ATCC 52814</strain>
    </source>
</reference>
<evidence type="ECO:0000313" key="3">
    <source>
        <dbReference type="EMBL" id="ORE05776.1"/>
    </source>
</evidence>
<keyword evidence="1" id="KW-0539">Nucleus</keyword>
<evidence type="ECO:0000256" key="1">
    <source>
        <dbReference type="ARBA" id="ARBA00023242"/>
    </source>
</evidence>
<organism evidence="3">
    <name type="scientific">Rhizopus microsporus var. microsporus</name>
    <dbReference type="NCBI Taxonomy" id="86635"/>
    <lineage>
        <taxon>Eukaryota</taxon>
        <taxon>Fungi</taxon>
        <taxon>Fungi incertae sedis</taxon>
        <taxon>Mucoromycota</taxon>
        <taxon>Mucoromycotina</taxon>
        <taxon>Mucoromycetes</taxon>
        <taxon>Mucorales</taxon>
        <taxon>Mucorineae</taxon>
        <taxon>Rhizopodaceae</taxon>
        <taxon>Rhizopus</taxon>
    </lineage>
</organism>
<proteinExistence type="predicted"/>
<dbReference type="InterPro" id="IPR001138">
    <property type="entry name" value="Zn2Cys6_DnaBD"/>
</dbReference>
<dbReference type="PANTHER" id="PTHR31668">
    <property type="entry name" value="GLUCOSE TRANSPORT TRANSCRIPTION REGULATOR RGT1-RELATED-RELATED"/>
    <property type="match status" value="1"/>
</dbReference>
<dbReference type="InterPro" id="IPR036864">
    <property type="entry name" value="Zn2-C6_fun-type_DNA-bd_sf"/>
</dbReference>
<evidence type="ECO:0000259" key="2">
    <source>
        <dbReference type="PROSITE" id="PS50048"/>
    </source>
</evidence>
<dbReference type="PROSITE" id="PS50048">
    <property type="entry name" value="ZN2_CY6_FUNGAL_2"/>
    <property type="match status" value="1"/>
</dbReference>
<dbReference type="AlphaFoldDB" id="A0A1X0R1B4"/>
<dbReference type="Proteomes" id="UP000242414">
    <property type="component" value="Unassembled WGS sequence"/>
</dbReference>
<dbReference type="OrthoDB" id="2262349at2759"/>
<dbReference type="SMART" id="SM00066">
    <property type="entry name" value="GAL4"/>
    <property type="match status" value="1"/>
</dbReference>
<dbReference type="CDD" id="cd12148">
    <property type="entry name" value="fungal_TF_MHR"/>
    <property type="match status" value="1"/>
</dbReference>
<dbReference type="SUPFAM" id="SSF57701">
    <property type="entry name" value="Zn2/Cys6 DNA-binding domain"/>
    <property type="match status" value="1"/>
</dbReference>
<dbReference type="CDD" id="cd00067">
    <property type="entry name" value="GAL4"/>
    <property type="match status" value="1"/>
</dbReference>
<name>A0A1X0R1B4_RHIZD</name>
<feature type="domain" description="Zn(2)-C6 fungal-type" evidence="2">
    <location>
        <begin position="28"/>
        <end position="61"/>
    </location>
</feature>
<dbReference type="EMBL" id="KV921937">
    <property type="protein sequence ID" value="ORE05776.1"/>
    <property type="molecule type" value="Genomic_DNA"/>
</dbReference>
<dbReference type="Pfam" id="PF00172">
    <property type="entry name" value="Zn_clus"/>
    <property type="match status" value="1"/>
</dbReference>
<dbReference type="GO" id="GO:0008270">
    <property type="term" value="F:zinc ion binding"/>
    <property type="evidence" value="ECO:0007669"/>
    <property type="project" value="InterPro"/>
</dbReference>
<dbReference type="PROSITE" id="PS00463">
    <property type="entry name" value="ZN2_CY6_FUNGAL_1"/>
    <property type="match status" value="1"/>
</dbReference>